<dbReference type="InterPro" id="IPR022789">
    <property type="entry name" value="ParD"/>
</dbReference>
<evidence type="ECO:0000313" key="4">
    <source>
        <dbReference type="Proteomes" id="UP000260665"/>
    </source>
</evidence>
<dbReference type="OrthoDB" id="9815501at2"/>
<keyword evidence="2" id="KW-1277">Toxin-antitoxin system</keyword>
<proteinExistence type="inferred from homology"/>
<dbReference type="SUPFAM" id="SSF47598">
    <property type="entry name" value="Ribbon-helix-helix"/>
    <property type="match status" value="1"/>
</dbReference>
<protein>
    <submittedName>
        <fullName evidence="3">Type II toxin-antitoxin system ParD family antitoxin</fullName>
    </submittedName>
</protein>
<sequence length="93" mass="10237">MPTRNIVLTDHQSSFVEGLVASGRYQNASEVLREGLRLMEHREDETTARLLALRAQVQVGLEDMASGHFTEFASTEALSAHLQALADRITSIA</sequence>
<reference evidence="3 4" key="1">
    <citation type="submission" date="2018-05" db="EMBL/GenBank/DDBJ databases">
        <title>Rhodoferax soyangensis sp.nov., isolated from an oligotrophic freshwater lake.</title>
        <authorList>
            <person name="Park M."/>
        </authorList>
    </citation>
    <scope>NUCLEOTIDE SEQUENCE [LARGE SCALE GENOMIC DNA]</scope>
    <source>
        <strain evidence="3 4">IMCC26218</strain>
    </source>
</reference>
<organism evidence="3 4">
    <name type="scientific">Rhodoferax lacus</name>
    <dbReference type="NCBI Taxonomy" id="2184758"/>
    <lineage>
        <taxon>Bacteria</taxon>
        <taxon>Pseudomonadati</taxon>
        <taxon>Pseudomonadota</taxon>
        <taxon>Betaproteobacteria</taxon>
        <taxon>Burkholderiales</taxon>
        <taxon>Comamonadaceae</taxon>
        <taxon>Rhodoferax</taxon>
    </lineage>
</organism>
<dbReference type="GO" id="GO:0006355">
    <property type="term" value="P:regulation of DNA-templated transcription"/>
    <property type="evidence" value="ECO:0007669"/>
    <property type="project" value="InterPro"/>
</dbReference>
<keyword evidence="4" id="KW-1185">Reference proteome</keyword>
<gene>
    <name evidence="3" type="ORF">DIC66_09805</name>
</gene>
<evidence type="ECO:0000256" key="2">
    <source>
        <dbReference type="ARBA" id="ARBA00022649"/>
    </source>
</evidence>
<dbReference type="PANTHER" id="PTHR36582:SF2">
    <property type="entry name" value="ANTITOXIN PARD"/>
    <property type="match status" value="1"/>
</dbReference>
<dbReference type="PANTHER" id="PTHR36582">
    <property type="entry name" value="ANTITOXIN PARD"/>
    <property type="match status" value="1"/>
</dbReference>
<dbReference type="Pfam" id="PF03693">
    <property type="entry name" value="ParD_antitoxin"/>
    <property type="match status" value="1"/>
</dbReference>
<dbReference type="Gene3D" id="6.10.10.120">
    <property type="entry name" value="Antitoxin ParD1-like"/>
    <property type="match status" value="1"/>
</dbReference>
<dbReference type="Proteomes" id="UP000260665">
    <property type="component" value="Unassembled WGS sequence"/>
</dbReference>
<evidence type="ECO:0000256" key="1">
    <source>
        <dbReference type="ARBA" id="ARBA00008580"/>
    </source>
</evidence>
<dbReference type="InterPro" id="IPR038296">
    <property type="entry name" value="ParD_sf"/>
</dbReference>
<comment type="caution">
    <text evidence="3">The sequence shown here is derived from an EMBL/GenBank/DDBJ whole genome shotgun (WGS) entry which is preliminary data.</text>
</comment>
<dbReference type="InterPro" id="IPR010985">
    <property type="entry name" value="Ribbon_hlx_hlx"/>
</dbReference>
<dbReference type="AlphaFoldDB" id="A0A3E1REE4"/>
<evidence type="ECO:0000313" key="3">
    <source>
        <dbReference type="EMBL" id="RFO97402.1"/>
    </source>
</evidence>
<name>A0A3E1REE4_9BURK</name>
<dbReference type="EMBL" id="QFZK01000004">
    <property type="protein sequence ID" value="RFO97402.1"/>
    <property type="molecule type" value="Genomic_DNA"/>
</dbReference>
<dbReference type="RefSeq" id="WP_117176554.1">
    <property type="nucleotide sequence ID" value="NZ_QFZK01000004.1"/>
</dbReference>
<comment type="similarity">
    <text evidence="1">Belongs to the ParD antitoxin family.</text>
</comment>
<dbReference type="NCBIfam" id="TIGR02606">
    <property type="entry name" value="antidote_CC2985"/>
    <property type="match status" value="1"/>
</dbReference>
<accession>A0A3E1REE4</accession>